<sequence>MVWAVSHDTLKGDFSKGLAIAANRKVIALKATDGTNDTTVTSYAQCKWTNCAENCPAGWSRVLRQDSGARGTEYLVNQFACDGIGVHQFCCPPSQNPTCGWYTHHNGKCDPTCPTGTVEVGSNSMYCNNYKYQAACCIVSTDLFVMKLYNQCSWADWPMCDNGTLTKREDPMDNQYRYDLVDFLEDPFCDYSPGFGDSQKRQVQNASIDGRSLVPRSSDKTYHSVEALLFLLLFTSPTQNQVSIWSDEVVAKYPNLTISKIKAWIAAKISSTFSNDDGVHQAVCNMDGLNDSLGGSSTLNCYCLTNDCCDTDDSDCQSGIDSGDDEKYVHLETKRDILYGIPDEIGDLHKAMEYWQGREYAYEARAKLEKRIGDSVENGKMNRLIARDDSTAVLMKIRKVITVLYYVNHLIIQAAMVITNDNFRAELHLVEEAHNGVIGNTQVELVRYWDIWIRDDLTEVARQARVWVVDRTLQLRNMWAVRMDANVNTVLQIISTLRSLGSDMDINVDGFS</sequence>
<gene>
    <name evidence="1" type="ORF">IFR04_014518</name>
</gene>
<dbReference type="OrthoDB" id="3547775at2759"/>
<evidence type="ECO:0000313" key="1">
    <source>
        <dbReference type="EMBL" id="KAG4412339.1"/>
    </source>
</evidence>
<organism evidence="1 2">
    <name type="scientific">Cadophora malorum</name>
    <dbReference type="NCBI Taxonomy" id="108018"/>
    <lineage>
        <taxon>Eukaryota</taxon>
        <taxon>Fungi</taxon>
        <taxon>Dikarya</taxon>
        <taxon>Ascomycota</taxon>
        <taxon>Pezizomycotina</taxon>
        <taxon>Leotiomycetes</taxon>
        <taxon>Helotiales</taxon>
        <taxon>Ploettnerulaceae</taxon>
        <taxon>Cadophora</taxon>
    </lineage>
</organism>
<dbReference type="AlphaFoldDB" id="A0A8H7SZC4"/>
<keyword evidence="2" id="KW-1185">Reference proteome</keyword>
<name>A0A8H7SZC4_9HELO</name>
<reference evidence="1" key="1">
    <citation type="submission" date="2021-02" db="EMBL/GenBank/DDBJ databases">
        <title>Genome sequence Cadophora malorum strain M34.</title>
        <authorList>
            <person name="Stefanovic E."/>
            <person name="Vu D."/>
            <person name="Scully C."/>
            <person name="Dijksterhuis J."/>
            <person name="Roader J."/>
            <person name="Houbraken J."/>
        </authorList>
    </citation>
    <scope>NUCLEOTIDE SEQUENCE</scope>
    <source>
        <strain evidence="1">M34</strain>
    </source>
</reference>
<accession>A0A8H7SZC4</accession>
<protein>
    <submittedName>
        <fullName evidence="1">Uncharacterized protein</fullName>
    </submittedName>
</protein>
<dbReference type="EMBL" id="JAFJYH010000386">
    <property type="protein sequence ID" value="KAG4412339.1"/>
    <property type="molecule type" value="Genomic_DNA"/>
</dbReference>
<dbReference type="Proteomes" id="UP000664132">
    <property type="component" value="Unassembled WGS sequence"/>
</dbReference>
<evidence type="ECO:0000313" key="2">
    <source>
        <dbReference type="Proteomes" id="UP000664132"/>
    </source>
</evidence>
<proteinExistence type="predicted"/>
<comment type="caution">
    <text evidence="1">The sequence shown here is derived from an EMBL/GenBank/DDBJ whole genome shotgun (WGS) entry which is preliminary data.</text>
</comment>